<proteinExistence type="predicted"/>
<dbReference type="GO" id="GO:0032259">
    <property type="term" value="P:methylation"/>
    <property type="evidence" value="ECO:0007669"/>
    <property type="project" value="UniProtKB-KW"/>
</dbReference>
<keyword evidence="3 5" id="KW-1133">Transmembrane helix</keyword>
<dbReference type="PANTHER" id="PTHR43847">
    <property type="entry name" value="BLL3993 PROTEIN"/>
    <property type="match status" value="1"/>
</dbReference>
<evidence type="ECO:0000256" key="4">
    <source>
        <dbReference type="ARBA" id="ARBA00023136"/>
    </source>
</evidence>
<comment type="subcellular location">
    <subcellularLocation>
        <location evidence="1">Endomembrane system</location>
        <topology evidence="1">Multi-pass membrane protein</topology>
    </subcellularLocation>
</comment>
<dbReference type="RefSeq" id="WP_170842867.1">
    <property type="nucleotide sequence ID" value="NZ_FNDS01000014.1"/>
</dbReference>
<dbReference type="GO" id="GO:0012505">
    <property type="term" value="C:endomembrane system"/>
    <property type="evidence" value="ECO:0007669"/>
    <property type="project" value="UniProtKB-SubCell"/>
</dbReference>
<organism evidence="6 7">
    <name type="scientific">Pseudomonas panipatensis</name>
    <dbReference type="NCBI Taxonomy" id="428992"/>
    <lineage>
        <taxon>Bacteria</taxon>
        <taxon>Pseudomonadati</taxon>
        <taxon>Pseudomonadota</taxon>
        <taxon>Gammaproteobacteria</taxon>
        <taxon>Pseudomonadales</taxon>
        <taxon>Pseudomonadaceae</taxon>
        <taxon>Pseudomonas</taxon>
    </lineage>
</organism>
<sequence>MKALASWFESKMQCLWSYKVARVGSRIIVFAVFLQFAVLLMQTYLEVRTINYLLLFLGEVLTISLIVFARDTESVRLAPVAFLCAMAATFYYLYFSFDVGLSLFSDRRVAEFVQIFGIAFQIFAKLSLGRSFGLVPANRGVVTTGAYRLVRHPIYLGYLLGHVGFILGAFSIRNAVLLVVLYFFQGIRILEEEKFLRREPEYLKYVKRVRWRAIPGLF</sequence>
<feature type="transmembrane region" description="Helical" evidence="5">
    <location>
        <begin position="52"/>
        <end position="69"/>
    </location>
</feature>
<protein>
    <submittedName>
        <fullName evidence="6">Phospholipid methyltransferase</fullName>
    </submittedName>
</protein>
<dbReference type="InterPro" id="IPR052527">
    <property type="entry name" value="Metal_cation-efflux_comp"/>
</dbReference>
<evidence type="ECO:0000256" key="1">
    <source>
        <dbReference type="ARBA" id="ARBA00004127"/>
    </source>
</evidence>
<evidence type="ECO:0000313" key="6">
    <source>
        <dbReference type="EMBL" id="SDI64572.1"/>
    </source>
</evidence>
<keyword evidence="6" id="KW-0489">Methyltransferase</keyword>
<keyword evidence="4 5" id="KW-0472">Membrane</keyword>
<keyword evidence="6" id="KW-0808">Transferase</keyword>
<dbReference type="Proteomes" id="UP000199636">
    <property type="component" value="Unassembled WGS sequence"/>
</dbReference>
<dbReference type="PANTHER" id="PTHR43847:SF1">
    <property type="entry name" value="BLL3993 PROTEIN"/>
    <property type="match status" value="1"/>
</dbReference>
<keyword evidence="2 5" id="KW-0812">Transmembrane</keyword>
<gene>
    <name evidence="6" type="ORF">SAMN05216272_11430</name>
</gene>
<dbReference type="InterPro" id="IPR007318">
    <property type="entry name" value="Phopholipid_MeTrfase"/>
</dbReference>
<dbReference type="Gene3D" id="1.20.120.1630">
    <property type="match status" value="1"/>
</dbReference>
<accession>A0A1G8M9G9</accession>
<dbReference type="STRING" id="428992.SAMN05216272_11430"/>
<feature type="transmembrane region" description="Helical" evidence="5">
    <location>
        <begin position="75"/>
        <end position="97"/>
    </location>
</feature>
<dbReference type="AlphaFoldDB" id="A0A1G8M9G9"/>
<evidence type="ECO:0000256" key="2">
    <source>
        <dbReference type="ARBA" id="ARBA00022692"/>
    </source>
</evidence>
<dbReference type="Pfam" id="PF04191">
    <property type="entry name" value="PEMT"/>
    <property type="match status" value="1"/>
</dbReference>
<name>A0A1G8M9G9_9PSED</name>
<dbReference type="GO" id="GO:0008168">
    <property type="term" value="F:methyltransferase activity"/>
    <property type="evidence" value="ECO:0007669"/>
    <property type="project" value="UniProtKB-KW"/>
</dbReference>
<feature type="transmembrane region" description="Helical" evidence="5">
    <location>
        <begin position="20"/>
        <end position="40"/>
    </location>
</feature>
<evidence type="ECO:0000256" key="5">
    <source>
        <dbReference type="SAM" id="Phobius"/>
    </source>
</evidence>
<evidence type="ECO:0000313" key="7">
    <source>
        <dbReference type="Proteomes" id="UP000199636"/>
    </source>
</evidence>
<feature type="transmembrane region" description="Helical" evidence="5">
    <location>
        <begin position="109"/>
        <end position="128"/>
    </location>
</feature>
<evidence type="ECO:0000256" key="3">
    <source>
        <dbReference type="ARBA" id="ARBA00022989"/>
    </source>
</evidence>
<keyword evidence="7" id="KW-1185">Reference proteome</keyword>
<feature type="transmembrane region" description="Helical" evidence="5">
    <location>
        <begin position="155"/>
        <end position="184"/>
    </location>
</feature>
<reference evidence="7" key="1">
    <citation type="submission" date="2016-10" db="EMBL/GenBank/DDBJ databases">
        <authorList>
            <person name="Varghese N."/>
            <person name="Submissions S."/>
        </authorList>
    </citation>
    <scope>NUCLEOTIDE SEQUENCE [LARGE SCALE GENOMIC DNA]</scope>
    <source>
        <strain evidence="7">CCM 7469</strain>
    </source>
</reference>
<dbReference type="EMBL" id="FNDS01000014">
    <property type="protein sequence ID" value="SDI64572.1"/>
    <property type="molecule type" value="Genomic_DNA"/>
</dbReference>